<dbReference type="Gene3D" id="1.10.150.130">
    <property type="match status" value="1"/>
</dbReference>
<keyword evidence="4" id="KW-0233">DNA recombination</keyword>
<evidence type="ECO:0000256" key="4">
    <source>
        <dbReference type="ARBA" id="ARBA00023172"/>
    </source>
</evidence>
<dbReference type="PROSITE" id="PS51898">
    <property type="entry name" value="TYR_RECOMBINASE"/>
    <property type="match status" value="1"/>
</dbReference>
<evidence type="ECO:0000256" key="5">
    <source>
        <dbReference type="PROSITE-ProRule" id="PRU01248"/>
    </source>
</evidence>
<keyword evidence="3 5" id="KW-0238">DNA-binding</keyword>
<dbReference type="InterPro" id="IPR050090">
    <property type="entry name" value="Tyrosine_recombinase_XerCD"/>
</dbReference>
<evidence type="ECO:0000256" key="2">
    <source>
        <dbReference type="ARBA" id="ARBA00022908"/>
    </source>
</evidence>
<feature type="domain" description="Core-binding (CB)" evidence="7">
    <location>
        <begin position="7"/>
        <end position="81"/>
    </location>
</feature>
<dbReference type="Proteomes" id="UP000185426">
    <property type="component" value="Plasmid unnamed2"/>
</dbReference>
<sequence>MLPTQASSDAHLIELWLHGRSAATVRTYDGDAREFLAFAGKPLRAVTVGDVQGFGASLAHLATASQARKLSSVKSLLAYGHRLGYLPFNVGAPVRLPAIKAKLAERIVGEEDVLVMLRMEQDPRNKALLSLLYRAGLRISEAGALCWRDLSPRQDGGQATVFGKGGKTRVVLLPVGMWKLLQEIRPADAPAEAPLFLSAKGGSLSCVQIHRIVKAAAKRAGVAPELSAHWLRHAHASHALDRGAPIHLVQQTLGHASVATTGRYLHARPNDGSSRYLPG</sequence>
<dbReference type="InterPro" id="IPR044068">
    <property type="entry name" value="CB"/>
</dbReference>
<dbReference type="GO" id="GO:0006310">
    <property type="term" value="P:DNA recombination"/>
    <property type="evidence" value="ECO:0007669"/>
    <property type="project" value="UniProtKB-KW"/>
</dbReference>
<evidence type="ECO:0000256" key="3">
    <source>
        <dbReference type="ARBA" id="ARBA00023125"/>
    </source>
</evidence>
<dbReference type="Gene3D" id="1.10.443.10">
    <property type="entry name" value="Intergrase catalytic core"/>
    <property type="match status" value="1"/>
</dbReference>
<keyword evidence="2" id="KW-0229">DNA integration</keyword>
<reference evidence="8 9" key="1">
    <citation type="submission" date="2016-05" db="EMBL/GenBank/DDBJ databases">
        <title>Complete Genome and Methylome Analysis of Psychrotrophic Bacterial Isolates from Antarctic Lake Untersee.</title>
        <authorList>
            <person name="Fomenkov A."/>
            <person name="Akimov V.N."/>
            <person name="Vasilyeva L.V."/>
            <person name="Andersen D."/>
            <person name="Vincze T."/>
            <person name="Roberts R.J."/>
        </authorList>
    </citation>
    <scope>NUCLEOTIDE SEQUENCE [LARGE SCALE GENOMIC DNA]</scope>
    <source>
        <strain evidence="8 9">U14-5</strain>
        <plasmid evidence="8 9">unnamed2</plasmid>
    </source>
</reference>
<evidence type="ECO:0000256" key="1">
    <source>
        <dbReference type="ARBA" id="ARBA00008857"/>
    </source>
</evidence>
<evidence type="ECO:0000313" key="8">
    <source>
        <dbReference type="EMBL" id="APT48428.1"/>
    </source>
</evidence>
<dbReference type="EMBL" id="CP015609">
    <property type="protein sequence ID" value="APT48428.1"/>
    <property type="molecule type" value="Genomic_DNA"/>
</dbReference>
<dbReference type="InterPro" id="IPR004107">
    <property type="entry name" value="Integrase_SAM-like_N"/>
</dbReference>
<dbReference type="PANTHER" id="PTHR30349:SF41">
    <property type="entry name" value="INTEGRASE_RECOMBINASE PROTEIN MJ0367-RELATED"/>
    <property type="match status" value="1"/>
</dbReference>
<dbReference type="InterPro" id="IPR011010">
    <property type="entry name" value="DNA_brk_join_enz"/>
</dbReference>
<evidence type="ECO:0000259" key="7">
    <source>
        <dbReference type="PROSITE" id="PS51900"/>
    </source>
</evidence>
<geneLocation type="plasmid" evidence="8 9">
    <name>unnamed2</name>
</geneLocation>
<dbReference type="PANTHER" id="PTHR30349">
    <property type="entry name" value="PHAGE INTEGRASE-RELATED"/>
    <property type="match status" value="1"/>
</dbReference>
<dbReference type="InterPro" id="IPR010998">
    <property type="entry name" value="Integrase_recombinase_N"/>
</dbReference>
<dbReference type="InterPro" id="IPR013762">
    <property type="entry name" value="Integrase-like_cat_sf"/>
</dbReference>
<feature type="domain" description="Tyr recombinase" evidence="6">
    <location>
        <begin position="102"/>
        <end position="277"/>
    </location>
</feature>
<dbReference type="Pfam" id="PF02899">
    <property type="entry name" value="Phage_int_SAM_1"/>
    <property type="match status" value="1"/>
</dbReference>
<dbReference type="GO" id="GO:0015074">
    <property type="term" value="P:DNA integration"/>
    <property type="evidence" value="ECO:0007669"/>
    <property type="project" value="UniProtKB-KW"/>
</dbReference>
<dbReference type="PROSITE" id="PS51900">
    <property type="entry name" value="CB"/>
    <property type="match status" value="1"/>
</dbReference>
<name>A0A1L6ZPJ1_BACIA</name>
<keyword evidence="8" id="KW-0614">Plasmid</keyword>
<protein>
    <submittedName>
        <fullName evidence="8">Integrase</fullName>
    </submittedName>
</protein>
<dbReference type="GO" id="GO:0003677">
    <property type="term" value="F:DNA binding"/>
    <property type="evidence" value="ECO:0007669"/>
    <property type="project" value="UniProtKB-UniRule"/>
</dbReference>
<organism evidence="8 9">
    <name type="scientific">Bacillus safensis</name>
    <dbReference type="NCBI Taxonomy" id="561879"/>
    <lineage>
        <taxon>Bacteria</taxon>
        <taxon>Bacillati</taxon>
        <taxon>Bacillota</taxon>
        <taxon>Bacilli</taxon>
        <taxon>Bacillales</taxon>
        <taxon>Bacillaceae</taxon>
        <taxon>Bacillus</taxon>
    </lineage>
</organism>
<gene>
    <name evidence="8" type="ORF">BSA145_21280</name>
</gene>
<dbReference type="InterPro" id="IPR002104">
    <property type="entry name" value="Integrase_catalytic"/>
</dbReference>
<dbReference type="Pfam" id="PF00589">
    <property type="entry name" value="Phage_integrase"/>
    <property type="match status" value="1"/>
</dbReference>
<dbReference type="SUPFAM" id="SSF56349">
    <property type="entry name" value="DNA breaking-rejoining enzymes"/>
    <property type="match status" value="1"/>
</dbReference>
<comment type="similarity">
    <text evidence="1">Belongs to the 'phage' integrase family.</text>
</comment>
<evidence type="ECO:0000259" key="6">
    <source>
        <dbReference type="PROSITE" id="PS51898"/>
    </source>
</evidence>
<accession>A0A1L6ZPJ1</accession>
<dbReference type="AlphaFoldDB" id="A0A1L6ZPJ1"/>
<evidence type="ECO:0000313" key="9">
    <source>
        <dbReference type="Proteomes" id="UP000185426"/>
    </source>
</evidence>
<proteinExistence type="inferred from homology"/>